<accession>A0ABT7K5U2</accession>
<dbReference type="InterPro" id="IPR003953">
    <property type="entry name" value="FAD-dep_OxRdtase_2_FAD-bd"/>
</dbReference>
<dbReference type="InterPro" id="IPR027477">
    <property type="entry name" value="Succ_DH/fumarate_Rdtase_cat_sf"/>
</dbReference>
<dbReference type="InterPro" id="IPR050315">
    <property type="entry name" value="FAD-oxidoreductase_2"/>
</dbReference>
<keyword evidence="2" id="KW-0285">Flavoprotein</keyword>
<evidence type="ECO:0000313" key="6">
    <source>
        <dbReference type="EMBL" id="MDL2403355.1"/>
    </source>
</evidence>
<dbReference type="Gene3D" id="3.90.700.10">
    <property type="entry name" value="Succinate dehydrogenase/fumarate reductase flavoprotein, catalytic domain"/>
    <property type="match status" value="1"/>
</dbReference>
<protein>
    <submittedName>
        <fullName evidence="6">FAD-dependent oxidoreductase</fullName>
    </submittedName>
</protein>
<organism evidence="6 7">
    <name type="scientific">Rhizobium mayense</name>
    <dbReference type="NCBI Taxonomy" id="1312184"/>
    <lineage>
        <taxon>Bacteria</taxon>
        <taxon>Pseudomonadati</taxon>
        <taxon>Pseudomonadota</taxon>
        <taxon>Alphaproteobacteria</taxon>
        <taxon>Hyphomicrobiales</taxon>
        <taxon>Rhizobiaceae</taxon>
        <taxon>Rhizobium/Agrobacterium group</taxon>
        <taxon>Rhizobium</taxon>
    </lineage>
</organism>
<proteinExistence type="predicted"/>
<dbReference type="PRINTS" id="PR00411">
    <property type="entry name" value="PNDRDTASEI"/>
</dbReference>
<evidence type="ECO:0000256" key="1">
    <source>
        <dbReference type="ARBA" id="ARBA00001974"/>
    </source>
</evidence>
<evidence type="ECO:0000259" key="5">
    <source>
        <dbReference type="Pfam" id="PF00890"/>
    </source>
</evidence>
<dbReference type="SUPFAM" id="SSF56425">
    <property type="entry name" value="Succinate dehydrogenase/fumarate reductase flavoprotein, catalytic domain"/>
    <property type="match status" value="1"/>
</dbReference>
<keyword evidence="3" id="KW-0274">FAD</keyword>
<dbReference type="Gene3D" id="3.50.50.60">
    <property type="entry name" value="FAD/NAD(P)-binding domain"/>
    <property type="match status" value="1"/>
</dbReference>
<dbReference type="EMBL" id="JARFYM010000045">
    <property type="protein sequence ID" value="MDL2403355.1"/>
    <property type="molecule type" value="Genomic_DNA"/>
</dbReference>
<gene>
    <name evidence="6" type="ORF">PY649_31230</name>
</gene>
<dbReference type="RefSeq" id="WP_285872788.1">
    <property type="nucleotide sequence ID" value="NZ_JARFYM010000045.1"/>
</dbReference>
<dbReference type="PANTHER" id="PTHR43400">
    <property type="entry name" value="FUMARATE REDUCTASE"/>
    <property type="match status" value="1"/>
</dbReference>
<feature type="domain" description="FAD-dependent oxidoreductase 2 FAD-binding" evidence="5">
    <location>
        <begin position="13"/>
        <end position="432"/>
    </location>
</feature>
<comment type="cofactor">
    <cofactor evidence="1">
        <name>FAD</name>
        <dbReference type="ChEBI" id="CHEBI:57692"/>
    </cofactor>
</comment>
<comment type="caution">
    <text evidence="6">The sequence shown here is derived from an EMBL/GenBank/DDBJ whole genome shotgun (WGS) entry which is preliminary data.</text>
</comment>
<evidence type="ECO:0000256" key="2">
    <source>
        <dbReference type="ARBA" id="ARBA00022630"/>
    </source>
</evidence>
<sequence>MISPKDTPGERADVVIIGAGAAGLCAALAAREAGLSVIVLERDEEPAGNTALTLGMLPGAGTRFQRQKGIEDTPELFLADIMKKAKDKTDEHLARAIAEASGPAVEWLHDRHGVHFELLDDILYPGHARHRYHVPKSRTGTEMEASLIRAAEAAGTRIVTGALVQRLRAVEGGGVEAVCYNQNGEDKVIGAGAVVLATGGYGADASLVARHIPGMANAVYCGHHGSTGDALRWGETLGAATADLGGYQGHCVADGPDLPVTWALVIRGGFQVNSTGRRFSNEMSGYSEQASEVLGQPGGTAWTIYDKRCEEPALTFQDYHRVLESGAVVQADTVAELAGKIGVPSQALQASFDQVFAAIDGVTVDPFGRDFTDVSALNAPFLAVRVRGALFHTQGGLMIDRSARVLRPDGSALPNLFAAGGAARGLSGPASDGYLGGNGLLTAVVLGRFAGDGAAALLRHATEQK</sequence>
<dbReference type="InterPro" id="IPR036188">
    <property type="entry name" value="FAD/NAD-bd_sf"/>
</dbReference>
<dbReference type="Pfam" id="PF00890">
    <property type="entry name" value="FAD_binding_2"/>
    <property type="match status" value="1"/>
</dbReference>
<dbReference type="Proteomes" id="UP001172645">
    <property type="component" value="Unassembled WGS sequence"/>
</dbReference>
<reference evidence="6" key="1">
    <citation type="submission" date="2023-06" db="EMBL/GenBank/DDBJ databases">
        <title>Phylogenetic Diversity of Rhizobium strains.</title>
        <authorList>
            <person name="Moura F.T."/>
            <person name="Helene L.C.F."/>
            <person name="Hungria M."/>
        </authorList>
    </citation>
    <scope>NUCLEOTIDE SEQUENCE</scope>
    <source>
        <strain evidence="6">CCGE526</strain>
    </source>
</reference>
<keyword evidence="7" id="KW-1185">Reference proteome</keyword>
<evidence type="ECO:0000256" key="3">
    <source>
        <dbReference type="ARBA" id="ARBA00022827"/>
    </source>
</evidence>
<keyword evidence="4" id="KW-0560">Oxidoreductase</keyword>
<name>A0ABT7K5U2_9HYPH</name>
<evidence type="ECO:0000313" key="7">
    <source>
        <dbReference type="Proteomes" id="UP001172645"/>
    </source>
</evidence>
<dbReference type="PANTHER" id="PTHR43400:SF7">
    <property type="entry name" value="FAD-DEPENDENT OXIDOREDUCTASE 2 FAD BINDING DOMAIN-CONTAINING PROTEIN"/>
    <property type="match status" value="1"/>
</dbReference>
<evidence type="ECO:0000256" key="4">
    <source>
        <dbReference type="ARBA" id="ARBA00023002"/>
    </source>
</evidence>
<dbReference type="SUPFAM" id="SSF51905">
    <property type="entry name" value="FAD/NAD(P)-binding domain"/>
    <property type="match status" value="1"/>
</dbReference>